<dbReference type="GO" id="GO:0006313">
    <property type="term" value="P:DNA transposition"/>
    <property type="evidence" value="ECO:0007669"/>
    <property type="project" value="InterPro"/>
</dbReference>
<accession>A0A2Z4IQL5</accession>
<dbReference type="OrthoDB" id="9815086at2"/>
<dbReference type="InterPro" id="IPR032806">
    <property type="entry name" value="YbfD_N"/>
</dbReference>
<feature type="domain" description="Transposase IS4-like" evidence="1">
    <location>
        <begin position="115"/>
        <end position="346"/>
    </location>
</feature>
<dbReference type="PANTHER" id="PTHR30298:SF0">
    <property type="entry name" value="PROTEIN YBFL-RELATED"/>
    <property type="match status" value="1"/>
</dbReference>
<name>A0A2Z4IQL5_9BACT</name>
<evidence type="ECO:0000313" key="3">
    <source>
        <dbReference type="EMBL" id="AWW33010.1"/>
    </source>
</evidence>
<evidence type="ECO:0000259" key="2">
    <source>
        <dbReference type="Pfam" id="PF13808"/>
    </source>
</evidence>
<dbReference type="AlphaFoldDB" id="A0A2Z4IQL5"/>
<evidence type="ECO:0000259" key="1">
    <source>
        <dbReference type="Pfam" id="PF01609"/>
    </source>
</evidence>
<dbReference type="Proteomes" id="UP000248688">
    <property type="component" value="Chromosome"/>
</dbReference>
<dbReference type="RefSeq" id="WP_112786382.1">
    <property type="nucleotide sequence ID" value="NZ_CP030041.1"/>
</dbReference>
<dbReference type="InterPro" id="IPR047647">
    <property type="entry name" value="ISAs1_transpos"/>
</dbReference>
<dbReference type="KEGG" id="est:DN752_01050"/>
<keyword evidence="4" id="KW-1185">Reference proteome</keyword>
<dbReference type="NCBIfam" id="NF033564">
    <property type="entry name" value="transpos_ISAs1"/>
    <property type="match status" value="1"/>
</dbReference>
<proteinExistence type="predicted"/>
<dbReference type="InterPro" id="IPR051698">
    <property type="entry name" value="Transposase_11-like"/>
</dbReference>
<dbReference type="Pfam" id="PF13808">
    <property type="entry name" value="DDE_Tnp_1_assoc"/>
    <property type="match status" value="1"/>
</dbReference>
<dbReference type="GO" id="GO:0004803">
    <property type="term" value="F:transposase activity"/>
    <property type="evidence" value="ECO:0007669"/>
    <property type="project" value="InterPro"/>
</dbReference>
<dbReference type="EMBL" id="CP030041">
    <property type="protein sequence ID" value="AWW33010.1"/>
    <property type="molecule type" value="Genomic_DNA"/>
</dbReference>
<gene>
    <name evidence="3" type="ORF">DN752_01050</name>
</gene>
<feature type="domain" description="H repeat-associated protein N-terminal" evidence="2">
    <location>
        <begin position="16"/>
        <end position="104"/>
    </location>
</feature>
<protein>
    <submittedName>
        <fullName evidence="3">ISAs1 family transposase</fullName>
    </submittedName>
</protein>
<organism evidence="3 4">
    <name type="scientific">Echinicola strongylocentroti</name>
    <dbReference type="NCBI Taxonomy" id="1795355"/>
    <lineage>
        <taxon>Bacteria</taxon>
        <taxon>Pseudomonadati</taxon>
        <taxon>Bacteroidota</taxon>
        <taxon>Cytophagia</taxon>
        <taxon>Cytophagales</taxon>
        <taxon>Cyclobacteriaceae</taxon>
        <taxon>Echinicola</taxon>
    </lineage>
</organism>
<dbReference type="GO" id="GO:0003677">
    <property type="term" value="F:DNA binding"/>
    <property type="evidence" value="ECO:0007669"/>
    <property type="project" value="InterPro"/>
</dbReference>
<dbReference type="InterPro" id="IPR002559">
    <property type="entry name" value="Transposase_11"/>
</dbReference>
<dbReference type="Pfam" id="PF01609">
    <property type="entry name" value="DDE_Tnp_1"/>
    <property type="match status" value="1"/>
</dbReference>
<reference evidence="3 4" key="1">
    <citation type="submission" date="2018-06" db="EMBL/GenBank/DDBJ databases">
        <title>Echinicola strongylocentroti sp. nov., isolated from a sea urchin Strongylocentrotus intermedius.</title>
        <authorList>
            <person name="Bae S.S."/>
        </authorList>
    </citation>
    <scope>NUCLEOTIDE SEQUENCE [LARGE SCALE GENOMIC DNA]</scope>
    <source>
        <strain evidence="3 4">MEBiC08714</strain>
    </source>
</reference>
<sequence>MPKSNDTPKIKCGFSAYFSELKDPRRIMKGNHLYPLEELLFLSIAAVVSGADSWTSISYFGRTKLDWLRKWYPFENGTPSHDVLGKVFAALDPDAFNRCFVCWVDSIAQLTSGEVVSIDGKALCGSGDKTNGKSALHVVSAFATANGLCLGQVAVDAKSNEITAIPELLELLAIKGCIVTIDAMGCQKSIARAVRDKGADYLLMVKGNQKELKDQVEKLFSVAPVKAAFSSNDLGHGRIEHRKCEVIDQLRFLDGKEHWLDLKTVIRITSQRTIKQTGKGNTETRYYISSLGPDAKLINSAIRSHWAVENNLHWSLDVVFKEDTSLKKKDHSALNYNVIAKMALTLIDQEKSTKKSKPSKRLIAALDDDYRAKILKI</sequence>
<evidence type="ECO:0000313" key="4">
    <source>
        <dbReference type="Proteomes" id="UP000248688"/>
    </source>
</evidence>
<dbReference type="PANTHER" id="PTHR30298">
    <property type="entry name" value="H REPEAT-ASSOCIATED PREDICTED TRANSPOSASE"/>
    <property type="match status" value="1"/>
</dbReference>